<accession>A0A1M7HQK1</accession>
<feature type="chain" id="PRO_5012319644" description="VPLPA-CTERM protein sorting domain-containing protein" evidence="2">
    <location>
        <begin position="27"/>
        <end position="219"/>
    </location>
</feature>
<dbReference type="RefSeq" id="WP_073036511.1">
    <property type="nucleotide sequence ID" value="NZ_BMLR01000013.1"/>
</dbReference>
<evidence type="ECO:0008006" key="5">
    <source>
        <dbReference type="Google" id="ProtNLM"/>
    </source>
</evidence>
<dbReference type="STRING" id="337701.SAMN05444398_11361"/>
<evidence type="ECO:0000313" key="3">
    <source>
        <dbReference type="EMBL" id="SHM30764.1"/>
    </source>
</evidence>
<keyword evidence="1" id="KW-0812">Transmembrane</keyword>
<name>A0A1M7HQK1_9RHOB</name>
<dbReference type="AlphaFoldDB" id="A0A1M7HQK1"/>
<evidence type="ECO:0000256" key="1">
    <source>
        <dbReference type="SAM" id="Phobius"/>
    </source>
</evidence>
<feature type="signal peptide" evidence="2">
    <location>
        <begin position="1"/>
        <end position="26"/>
    </location>
</feature>
<reference evidence="3 4" key="1">
    <citation type="submission" date="2016-11" db="EMBL/GenBank/DDBJ databases">
        <authorList>
            <person name="Jaros S."/>
            <person name="Januszkiewicz K."/>
            <person name="Wedrychowicz H."/>
        </authorList>
    </citation>
    <scope>NUCLEOTIDE SEQUENCE [LARGE SCALE GENOMIC DNA]</scope>
    <source>
        <strain evidence="3 4">DSM 29589</strain>
    </source>
</reference>
<evidence type="ECO:0000313" key="4">
    <source>
        <dbReference type="Proteomes" id="UP000183974"/>
    </source>
</evidence>
<keyword evidence="4" id="KW-1185">Reference proteome</keyword>
<keyword evidence="1" id="KW-1133">Transmembrane helix</keyword>
<dbReference type="Proteomes" id="UP000183974">
    <property type="component" value="Unassembled WGS sequence"/>
</dbReference>
<dbReference type="EMBL" id="FRBR01000013">
    <property type="protein sequence ID" value="SHM30764.1"/>
    <property type="molecule type" value="Genomic_DNA"/>
</dbReference>
<keyword evidence="1" id="KW-0472">Membrane</keyword>
<proteinExistence type="predicted"/>
<keyword evidence="2" id="KW-0732">Signal</keyword>
<feature type="transmembrane region" description="Helical" evidence="1">
    <location>
        <begin position="192"/>
        <end position="212"/>
    </location>
</feature>
<protein>
    <recommendedName>
        <fullName evidence="5">VPLPA-CTERM protein sorting domain-containing protein</fullName>
    </recommendedName>
</protein>
<organism evidence="3 4">
    <name type="scientific">Roseovarius pacificus</name>
    <dbReference type="NCBI Taxonomy" id="337701"/>
    <lineage>
        <taxon>Bacteria</taxon>
        <taxon>Pseudomonadati</taxon>
        <taxon>Pseudomonadota</taxon>
        <taxon>Alphaproteobacteria</taxon>
        <taxon>Rhodobacterales</taxon>
        <taxon>Roseobacteraceae</taxon>
        <taxon>Roseovarius</taxon>
    </lineage>
</organism>
<evidence type="ECO:0000256" key="2">
    <source>
        <dbReference type="SAM" id="SignalP"/>
    </source>
</evidence>
<sequence>MNILKKQLIPAVAALALSTVAGAASAATWTNELTCSVTDVTANAADCFGSLSPDPKNDNKVDFNSDTFDDDGTITTGLFGYTDWSYLGKDDTPGGTDAGGAALGLDATPDGGATSGGWDMTDGILSQYSQVIIVLKGSTDFAAYLYNVVADAESGTFVMPSFIKDNTQDKQHALSHLSVYARGGNTPPGGVIPLPAGLPLMLSALGIGGLIARRKRKAA</sequence>
<dbReference type="OrthoDB" id="7876966at2"/>
<gene>
    <name evidence="3" type="ORF">SAMN05444398_11361</name>
</gene>